<dbReference type="SMART" id="SM00355">
    <property type="entry name" value="ZnF_C2H2"/>
    <property type="match status" value="3"/>
</dbReference>
<protein>
    <recommendedName>
        <fullName evidence="6">C2H2-type domain-containing protein</fullName>
    </recommendedName>
</protein>
<evidence type="ECO:0008006" key="6">
    <source>
        <dbReference type="Google" id="ProtNLM"/>
    </source>
</evidence>
<evidence type="ECO:0000259" key="3">
    <source>
        <dbReference type="SMART" id="SM00451"/>
    </source>
</evidence>
<feature type="domain" description="U1-type" evidence="3">
    <location>
        <begin position="151"/>
        <end position="185"/>
    </location>
</feature>
<dbReference type="Proteomes" id="UP000288805">
    <property type="component" value="Unassembled WGS sequence"/>
</dbReference>
<accession>A0A438D8A2</accession>
<dbReference type="AlphaFoldDB" id="A0A438D8A2"/>
<dbReference type="GO" id="GO:0008270">
    <property type="term" value="F:zinc ion binding"/>
    <property type="evidence" value="ECO:0007669"/>
    <property type="project" value="InterPro"/>
</dbReference>
<sequence>MDDGRRGDVMPLELAMKRESAYRKKVEMMLSQLYGGESREDPFSSQNWSTTCACKMKISKWVPSSSPSSGTSLSGPKRKTPTRTSQCLPPQQLQLLYSSHTLGNRKDDLFCKVCQVACPSSFHLKQHLIGQKHKDTLDLKSGRNIREEDANTRKWCDLCKIWCINKYSLEQHFKGKKHQDNVQELELGGKEGQRKTNQVKLYCELCKLWCMDEYAFNQHLKGKKHILNLHTFEEKRTAKGKGLAVDQSSTRKN</sequence>
<feature type="domain" description="C2H2-type" evidence="2">
    <location>
        <begin position="154"/>
        <end position="178"/>
    </location>
</feature>
<organism evidence="4 5">
    <name type="scientific">Vitis vinifera</name>
    <name type="common">Grape</name>
    <dbReference type="NCBI Taxonomy" id="29760"/>
    <lineage>
        <taxon>Eukaryota</taxon>
        <taxon>Viridiplantae</taxon>
        <taxon>Streptophyta</taxon>
        <taxon>Embryophyta</taxon>
        <taxon>Tracheophyta</taxon>
        <taxon>Spermatophyta</taxon>
        <taxon>Magnoliopsida</taxon>
        <taxon>eudicotyledons</taxon>
        <taxon>Gunneridae</taxon>
        <taxon>Pentapetalae</taxon>
        <taxon>rosids</taxon>
        <taxon>Vitales</taxon>
        <taxon>Vitaceae</taxon>
        <taxon>Viteae</taxon>
        <taxon>Vitis</taxon>
    </lineage>
</organism>
<evidence type="ECO:0000313" key="5">
    <source>
        <dbReference type="Proteomes" id="UP000288805"/>
    </source>
</evidence>
<evidence type="ECO:0000313" key="4">
    <source>
        <dbReference type="EMBL" id="RVW31686.1"/>
    </source>
</evidence>
<dbReference type="GO" id="GO:0003676">
    <property type="term" value="F:nucleic acid binding"/>
    <property type="evidence" value="ECO:0007669"/>
    <property type="project" value="InterPro"/>
</dbReference>
<evidence type="ECO:0000259" key="2">
    <source>
        <dbReference type="SMART" id="SM00355"/>
    </source>
</evidence>
<feature type="domain" description="C2H2-type" evidence="2">
    <location>
        <begin position="201"/>
        <end position="225"/>
    </location>
</feature>
<dbReference type="Pfam" id="PF12874">
    <property type="entry name" value="zf-met"/>
    <property type="match status" value="3"/>
</dbReference>
<dbReference type="Gene3D" id="3.30.160.60">
    <property type="entry name" value="Classic Zinc Finger"/>
    <property type="match status" value="3"/>
</dbReference>
<feature type="domain" description="U1-type" evidence="3">
    <location>
        <begin position="198"/>
        <end position="232"/>
    </location>
</feature>
<dbReference type="InterPro" id="IPR003604">
    <property type="entry name" value="Matrin/U1-like-C_Znf_C2H2"/>
</dbReference>
<dbReference type="SMART" id="SM00451">
    <property type="entry name" value="ZnF_U1"/>
    <property type="match status" value="3"/>
</dbReference>
<feature type="domain" description="U1-type" evidence="3">
    <location>
        <begin position="106"/>
        <end position="140"/>
    </location>
</feature>
<proteinExistence type="predicted"/>
<feature type="domain" description="C2H2-type" evidence="2">
    <location>
        <begin position="109"/>
        <end position="133"/>
    </location>
</feature>
<dbReference type="InterPro" id="IPR036236">
    <property type="entry name" value="Znf_C2H2_sf"/>
</dbReference>
<dbReference type="InterPro" id="IPR013087">
    <property type="entry name" value="Znf_C2H2_type"/>
</dbReference>
<feature type="compositionally biased region" description="Low complexity" evidence="1">
    <location>
        <begin position="63"/>
        <end position="75"/>
    </location>
</feature>
<gene>
    <name evidence="4" type="ORF">CK203_103264</name>
</gene>
<reference evidence="4 5" key="1">
    <citation type="journal article" date="2018" name="PLoS Genet.">
        <title>Population sequencing reveals clonal diversity and ancestral inbreeding in the grapevine cultivar Chardonnay.</title>
        <authorList>
            <person name="Roach M.J."/>
            <person name="Johnson D.L."/>
            <person name="Bohlmann J."/>
            <person name="van Vuuren H.J."/>
            <person name="Jones S.J."/>
            <person name="Pretorius I.S."/>
            <person name="Schmidt S.A."/>
            <person name="Borneman A.R."/>
        </authorList>
    </citation>
    <scope>NUCLEOTIDE SEQUENCE [LARGE SCALE GENOMIC DNA]</scope>
    <source>
        <strain evidence="5">cv. Chardonnay</strain>
        <tissue evidence="4">Leaf</tissue>
    </source>
</reference>
<dbReference type="EMBL" id="QGNW01001745">
    <property type="protein sequence ID" value="RVW31686.1"/>
    <property type="molecule type" value="Genomic_DNA"/>
</dbReference>
<comment type="caution">
    <text evidence="4">The sequence shown here is derived from an EMBL/GenBank/DDBJ whole genome shotgun (WGS) entry which is preliminary data.</text>
</comment>
<feature type="region of interest" description="Disordered" evidence="1">
    <location>
        <begin position="61"/>
        <end position="86"/>
    </location>
</feature>
<name>A0A438D8A2_VITVI</name>
<dbReference type="PANTHER" id="PTHR47487">
    <property type="entry name" value="OS06G0651300 PROTEIN-RELATED"/>
    <property type="match status" value="1"/>
</dbReference>
<dbReference type="PANTHER" id="PTHR47487:SF8">
    <property type="entry name" value="OS08G0270900 PROTEIN"/>
    <property type="match status" value="1"/>
</dbReference>
<dbReference type="SUPFAM" id="SSF57667">
    <property type="entry name" value="beta-beta-alpha zinc fingers"/>
    <property type="match status" value="3"/>
</dbReference>
<evidence type="ECO:0000256" key="1">
    <source>
        <dbReference type="SAM" id="MobiDB-lite"/>
    </source>
</evidence>